<name>A0A6S7J4A3_PARCT</name>
<accession>A0A6S7J4A3</accession>
<dbReference type="InterPro" id="IPR043502">
    <property type="entry name" value="DNA/RNA_pol_sf"/>
</dbReference>
<dbReference type="OrthoDB" id="2286242at2759"/>
<comment type="caution">
    <text evidence="1">The sequence shown here is derived from an EMBL/GenBank/DDBJ whole genome shotgun (WGS) entry which is preliminary data.</text>
</comment>
<gene>
    <name evidence="1" type="ORF">PACLA_8A079802</name>
</gene>
<dbReference type="PANTHER" id="PTHR37984">
    <property type="entry name" value="PROTEIN CBG26694"/>
    <property type="match status" value="1"/>
</dbReference>
<protein>
    <submittedName>
        <fullName evidence="1">Uncharacterized protein</fullName>
    </submittedName>
</protein>
<evidence type="ECO:0000313" key="2">
    <source>
        <dbReference type="Proteomes" id="UP001152795"/>
    </source>
</evidence>
<dbReference type="Proteomes" id="UP001152795">
    <property type="component" value="Unassembled WGS sequence"/>
</dbReference>
<dbReference type="EMBL" id="CACRXK020007443">
    <property type="protein sequence ID" value="CAB4012262.1"/>
    <property type="molecule type" value="Genomic_DNA"/>
</dbReference>
<dbReference type="PANTHER" id="PTHR37984:SF8">
    <property type="entry name" value="CCHC-TYPE DOMAIN-CONTAINING PROTEIN"/>
    <property type="match status" value="1"/>
</dbReference>
<organism evidence="1 2">
    <name type="scientific">Paramuricea clavata</name>
    <name type="common">Red gorgonian</name>
    <name type="synonym">Violescent sea-whip</name>
    <dbReference type="NCBI Taxonomy" id="317549"/>
    <lineage>
        <taxon>Eukaryota</taxon>
        <taxon>Metazoa</taxon>
        <taxon>Cnidaria</taxon>
        <taxon>Anthozoa</taxon>
        <taxon>Octocorallia</taxon>
        <taxon>Malacalcyonacea</taxon>
        <taxon>Plexauridae</taxon>
        <taxon>Paramuricea</taxon>
    </lineage>
</organism>
<keyword evidence="2" id="KW-1185">Reference proteome</keyword>
<evidence type="ECO:0000313" key="1">
    <source>
        <dbReference type="EMBL" id="CAB4012262.1"/>
    </source>
</evidence>
<sequence>MNCGKDTMSFLLVLDGCLPGEHTIEIDGSYTFVVHPAGRVPLSLKEQIKEGLQRMEDAGVAVKQTEPTDWVNSMVTVIKPEKIRVEESPRPSPRSQPKATRRSAKSEKKKLHNYVGHLLTKNGLKPDLEKIRAVQAMTKPSNTKYFSAENLGFIQYLATFLPNMTEVQCTTSTAAGKEHSMALGKATRR</sequence>
<dbReference type="AlphaFoldDB" id="A0A6S7J4A3"/>
<dbReference type="InterPro" id="IPR050951">
    <property type="entry name" value="Retrovirus_Pol_polyprotein"/>
</dbReference>
<proteinExistence type="predicted"/>
<dbReference type="SUPFAM" id="SSF56672">
    <property type="entry name" value="DNA/RNA polymerases"/>
    <property type="match status" value="1"/>
</dbReference>
<reference evidence="1" key="1">
    <citation type="submission" date="2020-04" db="EMBL/GenBank/DDBJ databases">
        <authorList>
            <person name="Alioto T."/>
            <person name="Alioto T."/>
            <person name="Gomez Garrido J."/>
        </authorList>
    </citation>
    <scope>NUCLEOTIDE SEQUENCE</scope>
    <source>
        <strain evidence="1">A484AB</strain>
    </source>
</reference>